<evidence type="ECO:0000256" key="1">
    <source>
        <dbReference type="SAM" id="MobiDB-lite"/>
    </source>
</evidence>
<feature type="region of interest" description="Disordered" evidence="1">
    <location>
        <begin position="1"/>
        <end position="97"/>
    </location>
</feature>
<protein>
    <submittedName>
        <fullName evidence="2">NDR1/HIN1-like protein 13</fullName>
    </submittedName>
</protein>
<feature type="compositionally biased region" description="Polar residues" evidence="1">
    <location>
        <begin position="27"/>
        <end position="43"/>
    </location>
</feature>
<proteinExistence type="predicted"/>
<reference evidence="2" key="1">
    <citation type="submission" date="2020-06" db="EMBL/GenBank/DDBJ databases">
        <authorList>
            <person name="Li T."/>
            <person name="Hu X."/>
            <person name="Zhang T."/>
            <person name="Song X."/>
            <person name="Zhang H."/>
            <person name="Dai N."/>
            <person name="Sheng W."/>
            <person name="Hou X."/>
            <person name="Wei L."/>
        </authorList>
    </citation>
    <scope>NUCLEOTIDE SEQUENCE</scope>
    <source>
        <strain evidence="2">3651</strain>
        <tissue evidence="2">Leaf</tissue>
    </source>
</reference>
<accession>A0AAE1YPU1</accession>
<name>A0AAE1YPU1_9LAMI</name>
<sequence>MEEPEEPQSDEKDRPTADETHHPPAHETNTQPLETTNAATSSAENDEPLPQSSSPTFHPGPATYVVQIPKDQIYRVPPPENAHMLEERTRNPPKKKRSSCCLCSCFSSLVMINRPFLSFSHNCIEKSTSISALQLKNNDQTMIDQPAFIVVNL</sequence>
<organism evidence="2 3">
    <name type="scientific">Sesamum alatum</name>
    <dbReference type="NCBI Taxonomy" id="300844"/>
    <lineage>
        <taxon>Eukaryota</taxon>
        <taxon>Viridiplantae</taxon>
        <taxon>Streptophyta</taxon>
        <taxon>Embryophyta</taxon>
        <taxon>Tracheophyta</taxon>
        <taxon>Spermatophyta</taxon>
        <taxon>Magnoliopsida</taxon>
        <taxon>eudicotyledons</taxon>
        <taxon>Gunneridae</taxon>
        <taxon>Pentapetalae</taxon>
        <taxon>asterids</taxon>
        <taxon>lamiids</taxon>
        <taxon>Lamiales</taxon>
        <taxon>Pedaliaceae</taxon>
        <taxon>Sesamum</taxon>
    </lineage>
</organism>
<dbReference type="EMBL" id="JACGWO010000002">
    <property type="protein sequence ID" value="KAK4434185.1"/>
    <property type="molecule type" value="Genomic_DNA"/>
</dbReference>
<feature type="compositionally biased region" description="Basic and acidic residues" evidence="1">
    <location>
        <begin position="9"/>
        <end position="25"/>
    </location>
</feature>
<gene>
    <name evidence="2" type="ORF">Salat_0581200</name>
</gene>
<comment type="caution">
    <text evidence="2">The sequence shown here is derived from an EMBL/GenBank/DDBJ whole genome shotgun (WGS) entry which is preliminary data.</text>
</comment>
<dbReference type="Proteomes" id="UP001293254">
    <property type="component" value="Unassembled WGS sequence"/>
</dbReference>
<evidence type="ECO:0000313" key="2">
    <source>
        <dbReference type="EMBL" id="KAK4434185.1"/>
    </source>
</evidence>
<dbReference type="AlphaFoldDB" id="A0AAE1YPU1"/>
<evidence type="ECO:0000313" key="3">
    <source>
        <dbReference type="Proteomes" id="UP001293254"/>
    </source>
</evidence>
<reference evidence="2" key="2">
    <citation type="journal article" date="2024" name="Plant">
        <title>Genomic evolution and insights into agronomic trait innovations of Sesamum species.</title>
        <authorList>
            <person name="Miao H."/>
            <person name="Wang L."/>
            <person name="Qu L."/>
            <person name="Liu H."/>
            <person name="Sun Y."/>
            <person name="Le M."/>
            <person name="Wang Q."/>
            <person name="Wei S."/>
            <person name="Zheng Y."/>
            <person name="Lin W."/>
            <person name="Duan Y."/>
            <person name="Cao H."/>
            <person name="Xiong S."/>
            <person name="Wang X."/>
            <person name="Wei L."/>
            <person name="Li C."/>
            <person name="Ma Q."/>
            <person name="Ju M."/>
            <person name="Zhao R."/>
            <person name="Li G."/>
            <person name="Mu C."/>
            <person name="Tian Q."/>
            <person name="Mei H."/>
            <person name="Zhang T."/>
            <person name="Gao T."/>
            <person name="Zhang H."/>
        </authorList>
    </citation>
    <scope>NUCLEOTIDE SEQUENCE</scope>
    <source>
        <strain evidence="2">3651</strain>
    </source>
</reference>
<keyword evidence="3" id="KW-1185">Reference proteome</keyword>